<proteinExistence type="predicted"/>
<feature type="coiled-coil region" evidence="1">
    <location>
        <begin position="362"/>
        <end position="389"/>
    </location>
</feature>
<accession>A0ABQ5CEV4</accession>
<dbReference type="CDD" id="cd09272">
    <property type="entry name" value="RNase_HI_RT_Ty1"/>
    <property type="match status" value="1"/>
</dbReference>
<evidence type="ECO:0000256" key="1">
    <source>
        <dbReference type="SAM" id="Coils"/>
    </source>
</evidence>
<keyword evidence="3" id="KW-1185">Reference proteome</keyword>
<name>A0ABQ5CEV4_9ASTR</name>
<evidence type="ECO:0008006" key="4">
    <source>
        <dbReference type="Google" id="ProtNLM"/>
    </source>
</evidence>
<protein>
    <recommendedName>
        <fullName evidence="4">Reverse transcriptase Ty1/copia-type domain-containing protein</fullName>
    </recommendedName>
</protein>
<gene>
    <name evidence="2" type="ORF">Tco_0894415</name>
</gene>
<dbReference type="EMBL" id="BQNB010014139">
    <property type="protein sequence ID" value="GJT24478.1"/>
    <property type="molecule type" value="Genomic_DNA"/>
</dbReference>
<evidence type="ECO:0000313" key="3">
    <source>
        <dbReference type="Proteomes" id="UP001151760"/>
    </source>
</evidence>
<dbReference type="PANTHER" id="PTHR11439">
    <property type="entry name" value="GAG-POL-RELATED RETROTRANSPOSON"/>
    <property type="match status" value="1"/>
</dbReference>
<comment type="caution">
    <text evidence="2">The sequence shown here is derived from an EMBL/GenBank/DDBJ whole genome shotgun (WGS) entry which is preliminary data.</text>
</comment>
<keyword evidence="1" id="KW-0175">Coiled coil</keyword>
<reference evidence="2" key="1">
    <citation type="journal article" date="2022" name="Int. J. Mol. Sci.">
        <title>Draft Genome of Tanacetum Coccineum: Genomic Comparison of Closely Related Tanacetum-Family Plants.</title>
        <authorList>
            <person name="Yamashiro T."/>
            <person name="Shiraishi A."/>
            <person name="Nakayama K."/>
            <person name="Satake H."/>
        </authorList>
    </citation>
    <scope>NUCLEOTIDE SEQUENCE</scope>
</reference>
<reference evidence="2" key="2">
    <citation type="submission" date="2022-01" db="EMBL/GenBank/DDBJ databases">
        <authorList>
            <person name="Yamashiro T."/>
            <person name="Shiraishi A."/>
            <person name="Satake H."/>
            <person name="Nakayama K."/>
        </authorList>
    </citation>
    <scope>NUCLEOTIDE SEQUENCE</scope>
</reference>
<dbReference type="Proteomes" id="UP001151760">
    <property type="component" value="Unassembled WGS sequence"/>
</dbReference>
<sequence length="604" mass="68427">MYSMILNGQKNTLAEYMILSGADNGPPMLDKDLYDSWKSRMELYMQNREHGRMILESVEHGPLIWPTIEENRVTKTKKYVELSATEKIQADCDLKATNIILQGLPSDIYSLINHHRVAKDLWEKIDFGLAVLVFKHGDDPIDAINKMMSFVSTIVTSRFPSTNNQLRNSSNPRQQATIHDGRVTVPPLQGRQNSYTAGKGKVMNEEELEFLADPSIVEGPVTQSVITHNSTYQADDLDTYDSNCDEISTAKAVLMANLSSYGSDVLSEVPYSDNTHNDMLNQSVQEIPYSEQTNLVNYPEIEITSVSNIIPYSQYLLETQNEVVQDTNSSTQQDAMILSVFEQLSSQVTNCNKVNEDNLIANETLYAKLERYKEQVKLLERQNVDLGSREKLIIDDINRDKDAQKKKLGILIKKLLWKRKLKNWTCIMESCDPVDTPMVEKSKLDEDPQGKAIDPTYYHGMVGTLMFLTSSRPDLVYAVSFADADHAGCQDTIRNTSGSMQLLGDRLVSWSSKRQKSTAISSTEAKYIALSGCCAQHIDIRYHFIKEQVENGVVELYFVSTEYQLADIFTKALCRERIEFLIDKLGMRSFTPETLKELADEAEE</sequence>
<evidence type="ECO:0000313" key="2">
    <source>
        <dbReference type="EMBL" id="GJT24478.1"/>
    </source>
</evidence>
<dbReference type="PANTHER" id="PTHR11439:SF483">
    <property type="entry name" value="PEPTIDE SYNTHASE GLIP-LIKE, PUTATIVE (AFU_ORTHOLOGUE AFUA_3G12920)-RELATED"/>
    <property type="match status" value="1"/>
</dbReference>
<organism evidence="2 3">
    <name type="scientific">Tanacetum coccineum</name>
    <dbReference type="NCBI Taxonomy" id="301880"/>
    <lineage>
        <taxon>Eukaryota</taxon>
        <taxon>Viridiplantae</taxon>
        <taxon>Streptophyta</taxon>
        <taxon>Embryophyta</taxon>
        <taxon>Tracheophyta</taxon>
        <taxon>Spermatophyta</taxon>
        <taxon>Magnoliopsida</taxon>
        <taxon>eudicotyledons</taxon>
        <taxon>Gunneridae</taxon>
        <taxon>Pentapetalae</taxon>
        <taxon>asterids</taxon>
        <taxon>campanulids</taxon>
        <taxon>Asterales</taxon>
        <taxon>Asteraceae</taxon>
        <taxon>Asteroideae</taxon>
        <taxon>Anthemideae</taxon>
        <taxon>Anthemidinae</taxon>
        <taxon>Tanacetum</taxon>
    </lineage>
</organism>